<feature type="compositionally biased region" description="Low complexity" evidence="3">
    <location>
        <begin position="1169"/>
        <end position="1182"/>
    </location>
</feature>
<dbReference type="InterPro" id="IPR003409">
    <property type="entry name" value="MORN"/>
</dbReference>
<feature type="coiled-coil region" evidence="2">
    <location>
        <begin position="821"/>
        <end position="1016"/>
    </location>
</feature>
<dbReference type="Gene3D" id="1.20.5.1700">
    <property type="match status" value="1"/>
</dbReference>
<gene>
    <name evidence="4" type="ORF">THAOC_02290</name>
</gene>
<comment type="caution">
    <text evidence="4">The sequence shown here is derived from an EMBL/GenBank/DDBJ whole genome shotgun (WGS) entry which is preliminary data.</text>
</comment>
<accession>K0TB18</accession>
<feature type="coiled-coil region" evidence="2">
    <location>
        <begin position="668"/>
        <end position="751"/>
    </location>
</feature>
<proteinExistence type="predicted"/>
<dbReference type="Gene3D" id="2.20.110.10">
    <property type="entry name" value="Histone H3 K4-specific methyltransferase SET7/9 N-terminal domain"/>
    <property type="match status" value="2"/>
</dbReference>
<dbReference type="Gene3D" id="1.10.287.1490">
    <property type="match status" value="2"/>
</dbReference>
<feature type="compositionally biased region" description="Basic and acidic residues" evidence="3">
    <location>
        <begin position="1262"/>
        <end position="1271"/>
    </location>
</feature>
<dbReference type="Pfam" id="PF02493">
    <property type="entry name" value="MORN"/>
    <property type="match status" value="4"/>
</dbReference>
<reference evidence="4 5" key="1">
    <citation type="journal article" date="2012" name="Genome Biol.">
        <title>Genome and low-iron response of an oceanic diatom adapted to chronic iron limitation.</title>
        <authorList>
            <person name="Lommer M."/>
            <person name="Specht M."/>
            <person name="Roy A.S."/>
            <person name="Kraemer L."/>
            <person name="Andreson R."/>
            <person name="Gutowska M.A."/>
            <person name="Wolf J."/>
            <person name="Bergner S.V."/>
            <person name="Schilhabel M.B."/>
            <person name="Klostermeier U.C."/>
            <person name="Beiko R.G."/>
            <person name="Rosenstiel P."/>
            <person name="Hippler M."/>
            <person name="Laroche J."/>
        </authorList>
    </citation>
    <scope>NUCLEOTIDE SEQUENCE [LARGE SCALE GENOMIC DNA]</scope>
    <source>
        <strain evidence="4 5">CCMP1005</strain>
    </source>
</reference>
<dbReference type="OrthoDB" id="43067at2759"/>
<name>K0TB18_THAOC</name>
<feature type="compositionally biased region" description="Polar residues" evidence="3">
    <location>
        <begin position="1148"/>
        <end position="1168"/>
    </location>
</feature>
<dbReference type="FunFam" id="2.20.110.10:FF:000002">
    <property type="entry name" value="Phosphatidylinositol 4-phosphate 5-kinase 8"/>
    <property type="match status" value="1"/>
</dbReference>
<protein>
    <submittedName>
        <fullName evidence="4">Uncharacterized protein</fullName>
    </submittedName>
</protein>
<feature type="compositionally biased region" description="Basic and acidic residues" evidence="3">
    <location>
        <begin position="1280"/>
        <end position="1290"/>
    </location>
</feature>
<keyword evidence="1" id="KW-0677">Repeat</keyword>
<feature type="compositionally biased region" description="Low complexity" evidence="3">
    <location>
        <begin position="65"/>
        <end position="81"/>
    </location>
</feature>
<keyword evidence="5" id="KW-1185">Reference proteome</keyword>
<feature type="region of interest" description="Disordered" evidence="3">
    <location>
        <begin position="1"/>
        <end position="295"/>
    </location>
</feature>
<feature type="compositionally biased region" description="Basic and acidic residues" evidence="3">
    <location>
        <begin position="1135"/>
        <end position="1145"/>
    </location>
</feature>
<sequence>MGFKFRRSKPTQPSSPDPDSDDEPMQGKSFKYRVNSGGGGNLQPAGSFDQPHLPQHSAVGGGGRAASAPRQRPQQTRRPSANQPASGRRRRASSGRRASGGPLATKVSTDEQTDVTAPETLADSEANHSDDDENDAASSSSGGSSNEYNPYIGSKASRIIPEDEMSYPSVGSKVRTTARGGAVTAPPGVSPSSRINGQDDGGENGPSGGSKRSRRKSRRSADNNKPQDASVGHAESEMKIKPPSARGMAGRVQGRQHRRSRSQGAADSGATVATSRSAPNLDSSSATVASEGSESTTEVAAMQQLAYLVVSLRSDLKEANEAREELEARVDELECGDFANGGEGSSVEVKSLKKENADLQADVDAFIAEQDDLKVEMEALKSENERLKSSSTGSSSAATGGSDARINRLEVTNEKLKDEIARLIKLNAGKSSSSAGAPSKELKREIETMKDAVKSKDAELTQANEAIERLTAEREKRDEEKKSEAAKMTLLRQRLAQVEKQKVELAEKSESLNGAVEGLRNEASGLSEERDAAREELMSARSELERVEGKLEELRDDNERLEGELMDQSTSGLSRIGDARAEELETTVSELRQSVAAQAAVVAQLEETRASLEAMVEATSNELAKSASKVATLETQLKTYQELSDEISEGTSEETVLKERVMSLASANEILRSKIENLESVKTSSEKKLKDLEESHSSLVSSNRNLENLQAKLEEDRDEAEEEIQEATDAISMLEEELDRKDVQVKDLMAKMTLIQQQLSQAEKCKAALAERNAKLGSDIDDLTTQVKILTMQKKVQGEEIETFKQLKEIADQDHEENLLVKQHVQEVDELSDKLHQLREKSSETISDLEQANFQLKNAKSKLEAELEESSDAIEMLREALTELENAKMETKQELKELKSKLAEKEASCSTMEATQAKLTSDHALNVETISALQKMIASLEKSRDDLEAELNASSLEISELKDKVKILKSEESDESSVNLKLLRAREENDRLTGRIVELNNENDKMKREVKELGASLRLSTVASSSPSYQPAKQLSIEPASNAVSQALVSSDPVSSCDSLIEELKSQINLIVAARDAALEEASVCGVGSDGSHSTKPPPGSRMRSLPSTETHALPESSVRPPAEERAAGGTENDADARTETDARTYKSAKSSKTATTRKSQRSSADRTSVSAAPSRSSSLLEAAKKLCEGLDQKRSREGGAEDKNDLNNQSESKGLDRRRTDQSNASMSVEDQSNDLPNRVADMPVKNLEGQEYANDQDDSESAKEVKEEEPQAQPQQHQPKEKEREMHRSSSRSKGKFDIDQLTSIYFEKCGMSVSKFSDLSSDSESIRRRVGASRDIVTKKVKICRNGVFMGTYEGDLNAEGQRHGFGVLLCDNGNSYEGEWKKDKRDGLGIARYSSGDVYDGQWHRGKRQGHGVMYIEAGDTYIGSWNNGLKHGAGTYHWADGEVDVSWYEEDRRVGEGVRWNSSRTKAYRLIRGTKKDELSLDEAYTTAEKLGLNLEKFDGAP</sequence>
<evidence type="ECO:0000256" key="3">
    <source>
        <dbReference type="SAM" id="MobiDB-lite"/>
    </source>
</evidence>
<feature type="region of interest" description="Disordered" evidence="3">
    <location>
        <begin position="1083"/>
        <end position="1297"/>
    </location>
</feature>
<feature type="region of interest" description="Disordered" evidence="3">
    <location>
        <begin position="516"/>
        <end position="576"/>
    </location>
</feature>
<feature type="region of interest" description="Disordered" evidence="3">
    <location>
        <begin position="379"/>
        <end position="406"/>
    </location>
</feature>
<evidence type="ECO:0000256" key="2">
    <source>
        <dbReference type="SAM" id="Coils"/>
    </source>
</evidence>
<dbReference type="OMA" id="CMERADR"/>
<dbReference type="SMART" id="SM00698">
    <property type="entry name" value="MORN"/>
    <property type="match status" value="4"/>
</dbReference>
<feature type="compositionally biased region" description="Low complexity" evidence="3">
    <location>
        <begin position="136"/>
        <end position="147"/>
    </location>
</feature>
<feature type="compositionally biased region" description="Basic and acidic residues" evidence="3">
    <location>
        <begin position="379"/>
        <end position="388"/>
    </location>
</feature>
<dbReference type="PANTHER" id="PTHR43215">
    <property type="entry name" value="RADIAL SPOKE HEAD 1 HOMOLOG"/>
    <property type="match status" value="1"/>
</dbReference>
<dbReference type="eggNOG" id="KOG0229">
    <property type="taxonomic scope" value="Eukaryota"/>
</dbReference>
<evidence type="ECO:0000313" key="5">
    <source>
        <dbReference type="Proteomes" id="UP000266841"/>
    </source>
</evidence>
<feature type="compositionally biased region" description="Basic and acidic residues" evidence="3">
    <location>
        <begin position="1183"/>
        <end position="1206"/>
    </location>
</feature>
<dbReference type="SUPFAM" id="SSF82185">
    <property type="entry name" value="Histone H3 K4-specific methyltransferase SET7/9 N-terminal domain"/>
    <property type="match status" value="1"/>
</dbReference>
<dbReference type="EMBL" id="AGNL01002628">
    <property type="protein sequence ID" value="EJK75968.1"/>
    <property type="molecule type" value="Genomic_DNA"/>
</dbReference>
<dbReference type="PANTHER" id="PTHR43215:SF14">
    <property type="entry name" value="RADIAL SPOKE HEAD 1 HOMOLOG"/>
    <property type="match status" value="1"/>
</dbReference>
<feature type="compositionally biased region" description="Polar residues" evidence="3">
    <location>
        <begin position="271"/>
        <end position="295"/>
    </location>
</feature>
<keyword evidence="2" id="KW-0175">Coiled coil</keyword>
<feature type="compositionally biased region" description="Low complexity" evidence="3">
    <location>
        <begin position="389"/>
        <end position="402"/>
    </location>
</feature>
<feature type="compositionally biased region" description="Basic and acidic residues" evidence="3">
    <location>
        <begin position="527"/>
        <end position="563"/>
    </location>
</feature>
<evidence type="ECO:0000313" key="4">
    <source>
        <dbReference type="EMBL" id="EJK75968.1"/>
    </source>
</evidence>
<dbReference type="Proteomes" id="UP000266841">
    <property type="component" value="Unassembled WGS sequence"/>
</dbReference>
<feature type="compositionally biased region" description="Polar residues" evidence="3">
    <location>
        <begin position="1223"/>
        <end position="1237"/>
    </location>
</feature>
<organism evidence="4 5">
    <name type="scientific">Thalassiosira oceanica</name>
    <name type="common">Marine diatom</name>
    <dbReference type="NCBI Taxonomy" id="159749"/>
    <lineage>
        <taxon>Eukaryota</taxon>
        <taxon>Sar</taxon>
        <taxon>Stramenopiles</taxon>
        <taxon>Ochrophyta</taxon>
        <taxon>Bacillariophyta</taxon>
        <taxon>Coscinodiscophyceae</taxon>
        <taxon>Thalassiosirophycidae</taxon>
        <taxon>Thalassiosirales</taxon>
        <taxon>Thalassiosiraceae</taxon>
        <taxon>Thalassiosira</taxon>
    </lineage>
</organism>
<evidence type="ECO:0000256" key="1">
    <source>
        <dbReference type="ARBA" id="ARBA00022737"/>
    </source>
</evidence>